<protein>
    <submittedName>
        <fullName evidence="2">Helix-turn-helix domain-containing protein</fullName>
    </submittedName>
</protein>
<dbReference type="InterPro" id="IPR025736">
    <property type="entry name" value="PucR_C-HTH_dom"/>
</dbReference>
<dbReference type="Proteomes" id="UP000728968">
    <property type="component" value="Unassembled WGS sequence"/>
</dbReference>
<keyword evidence="3" id="KW-1185">Reference proteome</keyword>
<comment type="caution">
    <text evidence="2">The sequence shown here is derived from an EMBL/GenBank/DDBJ whole genome shotgun (WGS) entry which is preliminary data.</text>
</comment>
<dbReference type="RefSeq" id="WP_204716965.1">
    <property type="nucleotide sequence ID" value="NZ_JACJLT010000333.1"/>
</dbReference>
<dbReference type="PANTHER" id="PTHR33744">
    <property type="entry name" value="CARBOHYDRATE DIACID REGULATOR"/>
    <property type="match status" value="1"/>
</dbReference>
<feature type="domain" description="PucR C-terminal helix-turn-helix" evidence="1">
    <location>
        <begin position="136"/>
        <end position="184"/>
    </location>
</feature>
<dbReference type="InterPro" id="IPR051448">
    <property type="entry name" value="CdaR-like_regulators"/>
</dbReference>
<gene>
    <name evidence="2" type="ORF">H6A04_12135</name>
</gene>
<evidence type="ECO:0000313" key="3">
    <source>
        <dbReference type="Proteomes" id="UP000728968"/>
    </source>
</evidence>
<dbReference type="Gene3D" id="1.10.10.2840">
    <property type="entry name" value="PucR C-terminal helix-turn-helix domain"/>
    <property type="match status" value="1"/>
</dbReference>
<dbReference type="EMBL" id="JACJLT010000333">
    <property type="protein sequence ID" value="MBM6876375.1"/>
    <property type="molecule type" value="Genomic_DNA"/>
</dbReference>
<accession>A0ABS2G5S6</accession>
<sequence length="188" mass="22565">ELEFVKQFYEKVRVKVKKNNGYMMINQNLMIILILCKTKEKIEDFISEFEKEEEIIFGIGEIKTQIGALKDSYYEGKEALEWGTKNKEKITFYRELDLELIVMNISEELVKVYRKKIFKNLTEKELQELKEIFLLYEKNNGSLQKIAKALFIHINTLQYKLNKFSDKINLDMRKYEDFTKIKIGFMLK</sequence>
<dbReference type="InterPro" id="IPR042070">
    <property type="entry name" value="PucR_C-HTH_sf"/>
</dbReference>
<organism evidence="2 3">
    <name type="scientific">Fusobacterium mortiferum</name>
    <dbReference type="NCBI Taxonomy" id="850"/>
    <lineage>
        <taxon>Bacteria</taxon>
        <taxon>Fusobacteriati</taxon>
        <taxon>Fusobacteriota</taxon>
        <taxon>Fusobacteriia</taxon>
        <taxon>Fusobacteriales</taxon>
        <taxon>Fusobacteriaceae</taxon>
        <taxon>Fusobacterium</taxon>
    </lineage>
</organism>
<name>A0ABS2G5S6_FUSMR</name>
<evidence type="ECO:0000259" key="1">
    <source>
        <dbReference type="Pfam" id="PF13556"/>
    </source>
</evidence>
<reference evidence="2 3" key="1">
    <citation type="journal article" date="2021" name="Sci. Rep.">
        <title>The distribution of antibiotic resistance genes in chicken gut microbiota commensals.</title>
        <authorList>
            <person name="Juricova H."/>
            <person name="Matiasovicova J."/>
            <person name="Kubasova T."/>
            <person name="Cejkova D."/>
            <person name="Rychlik I."/>
        </authorList>
    </citation>
    <scope>NUCLEOTIDE SEQUENCE [LARGE SCALE GENOMIC DNA]</scope>
    <source>
        <strain evidence="2 3">An425</strain>
    </source>
</reference>
<evidence type="ECO:0000313" key="2">
    <source>
        <dbReference type="EMBL" id="MBM6876375.1"/>
    </source>
</evidence>
<dbReference type="PANTHER" id="PTHR33744:SF15">
    <property type="entry name" value="CARBOHYDRATE DIACID REGULATOR"/>
    <property type="match status" value="1"/>
</dbReference>
<proteinExistence type="predicted"/>
<dbReference type="Pfam" id="PF13556">
    <property type="entry name" value="HTH_30"/>
    <property type="match status" value="1"/>
</dbReference>
<feature type="non-terminal residue" evidence="2">
    <location>
        <position position="1"/>
    </location>
</feature>